<sequence>MATIGQFQDNLKNKAKKYLIEHELGKDLIQRIELAGGELKLSNGKKAFEFLNISKDLQTELEEKIPGVQQGLQKWRLD</sequence>
<evidence type="ECO:0000313" key="2">
    <source>
        <dbReference type="Proteomes" id="UP001142592"/>
    </source>
</evidence>
<protein>
    <submittedName>
        <fullName evidence="1">Uncharacterized protein</fullName>
    </submittedName>
</protein>
<gene>
    <name evidence="1" type="ORF">OQZ29_17140</name>
</gene>
<name>A0A9X3IA29_9SPHI</name>
<keyword evidence="2" id="KW-1185">Reference proteome</keyword>
<dbReference type="EMBL" id="JAPJUH010000005">
    <property type="protein sequence ID" value="MCX3266487.1"/>
    <property type="molecule type" value="Genomic_DNA"/>
</dbReference>
<evidence type="ECO:0000313" key="1">
    <source>
        <dbReference type="EMBL" id="MCX3266487.1"/>
    </source>
</evidence>
<reference evidence="1" key="1">
    <citation type="submission" date="2022-11" db="EMBL/GenBank/DDBJ databases">
        <authorList>
            <person name="Graham C."/>
            <person name="Newman J.D."/>
        </authorList>
    </citation>
    <scope>NUCLEOTIDE SEQUENCE</scope>
    <source>
        <strain evidence="1">DSM 19486</strain>
    </source>
</reference>
<proteinExistence type="predicted"/>
<accession>A0A9X3IA29</accession>
<dbReference type="AlphaFoldDB" id="A0A9X3IA29"/>
<organism evidence="1 2">
    <name type="scientific">Pedobacter agri</name>
    <dbReference type="NCBI Taxonomy" id="454586"/>
    <lineage>
        <taxon>Bacteria</taxon>
        <taxon>Pseudomonadati</taxon>
        <taxon>Bacteroidota</taxon>
        <taxon>Sphingobacteriia</taxon>
        <taxon>Sphingobacteriales</taxon>
        <taxon>Sphingobacteriaceae</taxon>
        <taxon>Pedobacter</taxon>
    </lineage>
</organism>
<dbReference type="RefSeq" id="WP_010599497.1">
    <property type="nucleotide sequence ID" value="NZ_JAPJUH010000005.1"/>
</dbReference>
<comment type="caution">
    <text evidence="1">The sequence shown here is derived from an EMBL/GenBank/DDBJ whole genome shotgun (WGS) entry which is preliminary data.</text>
</comment>
<dbReference type="Proteomes" id="UP001142592">
    <property type="component" value="Unassembled WGS sequence"/>
</dbReference>